<dbReference type="Proteomes" id="UP000253594">
    <property type="component" value="Unassembled WGS sequence"/>
</dbReference>
<protein>
    <submittedName>
        <fullName evidence="2">Uncharacterized protein</fullName>
    </submittedName>
</protein>
<gene>
    <name evidence="2" type="ORF">DT376_33545</name>
</gene>
<feature type="non-terminal residue" evidence="2">
    <location>
        <position position="1"/>
    </location>
</feature>
<evidence type="ECO:0000313" key="2">
    <source>
        <dbReference type="EMBL" id="RCI70616.1"/>
    </source>
</evidence>
<organism evidence="2 3">
    <name type="scientific">Pseudomonas aeruginosa</name>
    <dbReference type="NCBI Taxonomy" id="287"/>
    <lineage>
        <taxon>Bacteria</taxon>
        <taxon>Pseudomonadati</taxon>
        <taxon>Pseudomonadota</taxon>
        <taxon>Gammaproteobacteria</taxon>
        <taxon>Pseudomonadales</taxon>
        <taxon>Pseudomonadaceae</taxon>
        <taxon>Pseudomonas</taxon>
    </lineage>
</organism>
<name>A0A367LZG7_PSEAI</name>
<reference evidence="2 3" key="1">
    <citation type="submission" date="2018-07" db="EMBL/GenBank/DDBJ databases">
        <title>Mechanisms of high-level aminoglycoside resistance among Gram-negative pathogens in Brazil.</title>
        <authorList>
            <person name="Ballaben A.S."/>
            <person name="Darini A.L.C."/>
            <person name="Doi Y."/>
        </authorList>
    </citation>
    <scope>NUCLEOTIDE SEQUENCE [LARGE SCALE GENOMIC DNA]</scope>
    <source>
        <strain evidence="2 3">B2-305</strain>
    </source>
</reference>
<comment type="caution">
    <text evidence="2">The sequence shown here is derived from an EMBL/GenBank/DDBJ whole genome shotgun (WGS) entry which is preliminary data.</text>
</comment>
<proteinExistence type="predicted"/>
<dbReference type="EMBL" id="QORE01001953">
    <property type="protein sequence ID" value="RCI70616.1"/>
    <property type="molecule type" value="Genomic_DNA"/>
</dbReference>
<dbReference type="AlphaFoldDB" id="A0A367LZG7"/>
<sequence>TGPSWRHSSAARRRMAGSRAPLWHALGNVCVRRPGAAAAPSTTHARLTTAPRVRHSWRLSRVPARQHENNP</sequence>
<evidence type="ECO:0000313" key="3">
    <source>
        <dbReference type="Proteomes" id="UP000253594"/>
    </source>
</evidence>
<feature type="region of interest" description="Disordered" evidence="1">
    <location>
        <begin position="37"/>
        <end position="71"/>
    </location>
</feature>
<accession>A0A367LZG7</accession>
<evidence type="ECO:0000256" key="1">
    <source>
        <dbReference type="SAM" id="MobiDB-lite"/>
    </source>
</evidence>